<dbReference type="AlphaFoldDB" id="A0A9X2JAW5"/>
<dbReference type="PANTHER" id="PTHR43236">
    <property type="entry name" value="ANTITOXIN HIGA1"/>
    <property type="match status" value="1"/>
</dbReference>
<dbReference type="RefSeq" id="WP_252585547.1">
    <property type="nucleotide sequence ID" value="NZ_JAMWYS010000003.1"/>
</dbReference>
<proteinExistence type="predicted"/>
<feature type="domain" description="IrrE N-terminal-like" evidence="1">
    <location>
        <begin position="35"/>
        <end position="160"/>
    </location>
</feature>
<evidence type="ECO:0000313" key="3">
    <source>
        <dbReference type="Proteomes" id="UP001155182"/>
    </source>
</evidence>
<dbReference type="Proteomes" id="UP001155182">
    <property type="component" value="Unassembled WGS sequence"/>
</dbReference>
<dbReference type="InterPro" id="IPR052345">
    <property type="entry name" value="Rad_response_metalloprotease"/>
</dbReference>
<dbReference type="Gene3D" id="1.10.10.2910">
    <property type="match status" value="1"/>
</dbReference>
<reference evidence="2" key="1">
    <citation type="submission" date="2022-06" db="EMBL/GenBank/DDBJ databases">
        <title>Solitalea sp. MAHUQ-68 isolated from rhizospheric soil.</title>
        <authorList>
            <person name="Huq M.A."/>
        </authorList>
    </citation>
    <scope>NUCLEOTIDE SEQUENCE</scope>
    <source>
        <strain evidence="2">MAHUQ-68</strain>
    </source>
</reference>
<gene>
    <name evidence="2" type="ORF">NF867_00570</name>
</gene>
<dbReference type="EMBL" id="JAMWYS010000003">
    <property type="protein sequence ID" value="MCO4291353.1"/>
    <property type="molecule type" value="Genomic_DNA"/>
</dbReference>
<sequence length="243" mass="27664">MINDYHLQIEASQFRLTHGIGASEPIRLKSWLPKLGVVALFKPLSDNFSGMAVKQGDQKFIIVNSEHRLSKQHFTVAHELYHLFIQKDFIAEVSHAGRFDKKDKTEYAADWFAAYLLMPEDGILSLIPKEELSKNKISLSTLIKIEQYFACSRTALLIRLERLGLIDYRKYEAYTKNVIASAVMLGYDDTLYKKGNANLVIGDYGSRAKNLFDKGVISESHFISLMNDIGVDIPRITNDNEQE</sequence>
<dbReference type="PANTHER" id="PTHR43236:SF1">
    <property type="entry name" value="BLL7220 PROTEIN"/>
    <property type="match status" value="1"/>
</dbReference>
<dbReference type="InterPro" id="IPR010359">
    <property type="entry name" value="IrrE_HExxH"/>
</dbReference>
<evidence type="ECO:0000313" key="2">
    <source>
        <dbReference type="EMBL" id="MCO4291353.1"/>
    </source>
</evidence>
<name>A0A9X2JAW5_9SPHI</name>
<keyword evidence="3" id="KW-1185">Reference proteome</keyword>
<comment type="caution">
    <text evidence="2">The sequence shown here is derived from an EMBL/GenBank/DDBJ whole genome shotgun (WGS) entry which is preliminary data.</text>
</comment>
<organism evidence="2 3">
    <name type="scientific">Solitalea agri</name>
    <dbReference type="NCBI Taxonomy" id="2953739"/>
    <lineage>
        <taxon>Bacteria</taxon>
        <taxon>Pseudomonadati</taxon>
        <taxon>Bacteroidota</taxon>
        <taxon>Sphingobacteriia</taxon>
        <taxon>Sphingobacteriales</taxon>
        <taxon>Sphingobacteriaceae</taxon>
        <taxon>Solitalea</taxon>
    </lineage>
</organism>
<evidence type="ECO:0000259" key="1">
    <source>
        <dbReference type="Pfam" id="PF06114"/>
    </source>
</evidence>
<accession>A0A9X2JAW5</accession>
<protein>
    <submittedName>
        <fullName evidence="2">ImmA/IrrE family metallo-endopeptidase</fullName>
    </submittedName>
</protein>
<dbReference type="Pfam" id="PF06114">
    <property type="entry name" value="Peptidase_M78"/>
    <property type="match status" value="1"/>
</dbReference>